<dbReference type="Gene3D" id="1.10.443.10">
    <property type="entry name" value="Intergrase catalytic core"/>
    <property type="match status" value="1"/>
</dbReference>
<dbReference type="InterPro" id="IPR013762">
    <property type="entry name" value="Integrase-like_cat_sf"/>
</dbReference>
<feature type="compositionally biased region" description="Basic and acidic residues" evidence="1">
    <location>
        <begin position="428"/>
        <end position="442"/>
    </location>
</feature>
<dbReference type="Proteomes" id="UP000186817">
    <property type="component" value="Unassembled WGS sequence"/>
</dbReference>
<evidence type="ECO:0000256" key="1">
    <source>
        <dbReference type="SAM" id="MobiDB-lite"/>
    </source>
</evidence>
<organism evidence="2 3">
    <name type="scientific">Symbiodinium microadriaticum</name>
    <name type="common">Dinoflagellate</name>
    <name type="synonym">Zooxanthella microadriatica</name>
    <dbReference type="NCBI Taxonomy" id="2951"/>
    <lineage>
        <taxon>Eukaryota</taxon>
        <taxon>Sar</taxon>
        <taxon>Alveolata</taxon>
        <taxon>Dinophyceae</taxon>
        <taxon>Suessiales</taxon>
        <taxon>Symbiodiniaceae</taxon>
        <taxon>Symbiodinium</taxon>
    </lineage>
</organism>
<dbReference type="OrthoDB" id="415455at2759"/>
<dbReference type="EMBL" id="LSRX01000620">
    <property type="protein sequence ID" value="OLP92485.1"/>
    <property type="molecule type" value="Genomic_DNA"/>
</dbReference>
<reference evidence="2 3" key="1">
    <citation type="submission" date="2016-02" db="EMBL/GenBank/DDBJ databases">
        <title>Genome analysis of coral dinoflagellate symbionts highlights evolutionary adaptations to a symbiotic lifestyle.</title>
        <authorList>
            <person name="Aranda M."/>
            <person name="Li Y."/>
            <person name="Liew Y.J."/>
            <person name="Baumgarten S."/>
            <person name="Simakov O."/>
            <person name="Wilson M."/>
            <person name="Piel J."/>
            <person name="Ashoor H."/>
            <person name="Bougouffa S."/>
            <person name="Bajic V.B."/>
            <person name="Ryu T."/>
            <person name="Ravasi T."/>
            <person name="Bayer T."/>
            <person name="Micklem G."/>
            <person name="Kim H."/>
            <person name="Bhak J."/>
            <person name="Lajeunesse T.C."/>
            <person name="Voolstra C.R."/>
        </authorList>
    </citation>
    <scope>NUCLEOTIDE SEQUENCE [LARGE SCALE GENOMIC DNA]</scope>
    <source>
        <strain evidence="2 3">CCMP2467</strain>
    </source>
</reference>
<dbReference type="GO" id="GO:0015074">
    <property type="term" value="P:DNA integration"/>
    <property type="evidence" value="ECO:0007669"/>
    <property type="project" value="InterPro"/>
</dbReference>
<feature type="compositionally biased region" description="Low complexity" evidence="1">
    <location>
        <begin position="248"/>
        <end position="262"/>
    </location>
</feature>
<dbReference type="SUPFAM" id="SSF56349">
    <property type="entry name" value="DNA breaking-rejoining enzymes"/>
    <property type="match status" value="1"/>
</dbReference>
<feature type="region of interest" description="Disordered" evidence="1">
    <location>
        <begin position="180"/>
        <end position="285"/>
    </location>
</feature>
<proteinExistence type="predicted"/>
<accession>A0A1Q9DBK1</accession>
<keyword evidence="3" id="KW-1185">Reference proteome</keyword>
<gene>
    <name evidence="2" type="ORF">AK812_SmicGene25713</name>
</gene>
<sequence length="1298" mass="144643">MGSRILKKPGILKRRKPDSSGKRFRLFAKGRDFDYQGRLSKGESLSISSLPLSFWCPGSDYCILGDYWGKQTLACGQLERITIDQSGTFLHLFVKGSDNQELVKWCGTSIRGGEVGELLVHLCPVGCRKGNMSQDLLHGSMLVTLDPEALWTRNVAELRAASPAMKGGLHEELERLAGVRAEGPQQERGAPSPVTGDAQRDRKTGDKSFRDTPLDPRVSLKKALRRGRKRKKTRKRGGRSSRKRESSENSNSSSSASGSSRSRSIDSQDSGHPFREGHRVHRVSKKIPGALTRHALEEISRLLVEALGDEKGEQLRALFLKYSRLHLFTKNISPGQKREVLTLVHGLDRLVQRDLLGCADLLVQRLKAIELVLNGASWQVAQNIELVPLDQERISSVAEAQEATKVFKNDFKVQRDLGKGFKGWSPKGGEKGKTTKGKDGGKGGKGKVGFTSDLLGRYLLEQEVKVAKWTSWANVEPALPFGHIGSISAVDLADGGVRELLLDPQRFLKPGFEGEAIKSSKVMVRDEDWADLALGLVHYNLCCVLPESALLHANGKPIHNGLFGVEKGEQASGHEIHRLIMNLIPINSASMSVEGDTGTLPLLSQMNSLELYPDEHLVVSSEDLRCMFYLFALPEQWFPMLSFNRPVPPELVPPHVDEPCYLCSKVLPMGYLNSVGVAQHLHRNLISRAQGGPTRCVGSAEVRKDRPASLANPLWRVYLDNFDLLEKENPEAASIINGSTPPDLEPILEEYFRWGVPLNSKKSVRRATFAEIQGAEIDGCAGTARPKRDKLQKYVSATLSLLRVGKATQKQMQVICGGLVYFAMFRRPLMSCLNYVWKFIHSFDLSSEKVLRIPTGVMSELLVFLGVVETHFPDVAHYGDVATTDQGCCNEWDEARVPNARERERILGFPVDYTYNCLNKTDTKKSPVHHDDVRLSLLGNTSSVPVLAFFLLQLLAPLGLCLVTSLKELLQVFSGQSLKHGAALLSWRALHQARVPSSSEETLVRRLLTQVSSKGEDFLVSVGASPRSYQKFRNSIPASLWSWREICGWKWPPCDDHINRLELRAIYTTIRWRVLRQKQLRVLEGPEFAKNGQSEDDCSRLVKTWQKNEMPSRAAPLPEELLQALSGAFSLRKQSEMALGVQVAFYSLLRTGELLSLQASQVQISPRQDFAVLNLGLTKTSQRSGTDDSVTLRVGPVCRALAQWKQSVSPSAFLIPFSPYLFRKHFQDGLARLQLGQWGFRPYSLRRGGATMYFQKNPSFDAVRQLGRWSSDRTARIYLNDAMASLALMKFDGDVDRA</sequence>
<evidence type="ECO:0000313" key="2">
    <source>
        <dbReference type="EMBL" id="OLP92485.1"/>
    </source>
</evidence>
<dbReference type="GO" id="GO:0003677">
    <property type="term" value="F:DNA binding"/>
    <property type="evidence" value="ECO:0007669"/>
    <property type="project" value="InterPro"/>
</dbReference>
<comment type="caution">
    <text evidence="2">The sequence shown here is derived from an EMBL/GenBank/DDBJ whole genome shotgun (WGS) entry which is preliminary data.</text>
</comment>
<protein>
    <submittedName>
        <fullName evidence="2">Uncharacterized protein</fullName>
    </submittedName>
</protein>
<feature type="compositionally biased region" description="Basic residues" evidence="1">
    <location>
        <begin position="219"/>
        <end position="242"/>
    </location>
</feature>
<dbReference type="InterPro" id="IPR011010">
    <property type="entry name" value="DNA_brk_join_enz"/>
</dbReference>
<dbReference type="GO" id="GO:0006310">
    <property type="term" value="P:DNA recombination"/>
    <property type="evidence" value="ECO:0007669"/>
    <property type="project" value="InterPro"/>
</dbReference>
<evidence type="ECO:0000313" key="3">
    <source>
        <dbReference type="Proteomes" id="UP000186817"/>
    </source>
</evidence>
<feature type="compositionally biased region" description="Basic and acidic residues" evidence="1">
    <location>
        <begin position="198"/>
        <end position="214"/>
    </location>
</feature>
<name>A0A1Q9DBK1_SYMMI</name>
<feature type="region of interest" description="Disordered" evidence="1">
    <location>
        <begin position="421"/>
        <end position="444"/>
    </location>
</feature>